<dbReference type="Proteomes" id="UP000004995">
    <property type="component" value="Unassembled WGS sequence"/>
</dbReference>
<dbReference type="Gramene" id="KQL09360">
    <property type="protein sequence ID" value="KQL09360"/>
    <property type="gene ID" value="SETIT_009000mg"/>
</dbReference>
<dbReference type="InParanoid" id="K3Y462"/>
<evidence type="ECO:0000313" key="2">
    <source>
        <dbReference type="Proteomes" id="UP000004995"/>
    </source>
</evidence>
<evidence type="ECO:0000313" key="1">
    <source>
        <dbReference type="EnsemblPlants" id="KQL09360"/>
    </source>
</evidence>
<accession>K3Y462</accession>
<proteinExistence type="predicted"/>
<sequence length="46" mass="5558">MCICQICLISFKLDNRPKLTLFRNINFHVAIMNRIGYKVLFLYQHK</sequence>
<dbReference type="AlphaFoldDB" id="K3Y462"/>
<organism evidence="1 2">
    <name type="scientific">Setaria italica</name>
    <name type="common">Foxtail millet</name>
    <name type="synonym">Panicum italicum</name>
    <dbReference type="NCBI Taxonomy" id="4555"/>
    <lineage>
        <taxon>Eukaryota</taxon>
        <taxon>Viridiplantae</taxon>
        <taxon>Streptophyta</taxon>
        <taxon>Embryophyta</taxon>
        <taxon>Tracheophyta</taxon>
        <taxon>Spermatophyta</taxon>
        <taxon>Magnoliopsida</taxon>
        <taxon>Liliopsida</taxon>
        <taxon>Poales</taxon>
        <taxon>Poaceae</taxon>
        <taxon>PACMAD clade</taxon>
        <taxon>Panicoideae</taxon>
        <taxon>Panicodae</taxon>
        <taxon>Paniceae</taxon>
        <taxon>Cenchrinae</taxon>
        <taxon>Setaria</taxon>
    </lineage>
</organism>
<reference evidence="2" key="1">
    <citation type="journal article" date="2012" name="Nat. Biotechnol.">
        <title>Reference genome sequence of the model plant Setaria.</title>
        <authorList>
            <person name="Bennetzen J.L."/>
            <person name="Schmutz J."/>
            <person name="Wang H."/>
            <person name="Percifield R."/>
            <person name="Hawkins J."/>
            <person name="Pontaroli A.C."/>
            <person name="Estep M."/>
            <person name="Feng L."/>
            <person name="Vaughn J.N."/>
            <person name="Grimwood J."/>
            <person name="Jenkins J."/>
            <person name="Barry K."/>
            <person name="Lindquist E."/>
            <person name="Hellsten U."/>
            <person name="Deshpande S."/>
            <person name="Wang X."/>
            <person name="Wu X."/>
            <person name="Mitros T."/>
            <person name="Triplett J."/>
            <person name="Yang X."/>
            <person name="Ye C.Y."/>
            <person name="Mauro-Herrera M."/>
            <person name="Wang L."/>
            <person name="Li P."/>
            <person name="Sharma M."/>
            <person name="Sharma R."/>
            <person name="Ronald P.C."/>
            <person name="Panaud O."/>
            <person name="Kellogg E.A."/>
            <person name="Brutnell T.P."/>
            <person name="Doust A.N."/>
            <person name="Tuskan G.A."/>
            <person name="Rokhsar D."/>
            <person name="Devos K.M."/>
        </authorList>
    </citation>
    <scope>NUCLEOTIDE SEQUENCE [LARGE SCALE GENOMIC DNA]</scope>
    <source>
        <strain evidence="2">cv. Yugu1</strain>
    </source>
</reference>
<dbReference type="HOGENOM" id="CLU_3192284_0_0_1"/>
<reference evidence="1" key="2">
    <citation type="submission" date="2018-08" db="UniProtKB">
        <authorList>
            <consortium name="EnsemblPlants"/>
        </authorList>
    </citation>
    <scope>IDENTIFICATION</scope>
    <source>
        <strain evidence="1">Yugu1</strain>
    </source>
</reference>
<protein>
    <submittedName>
        <fullName evidence="1">Uncharacterized protein</fullName>
    </submittedName>
</protein>
<dbReference type="EnsemblPlants" id="KQL09360">
    <property type="protein sequence ID" value="KQL09360"/>
    <property type="gene ID" value="SETIT_009000mg"/>
</dbReference>
<dbReference type="EMBL" id="AGNK02002208">
    <property type="status" value="NOT_ANNOTATED_CDS"/>
    <property type="molecule type" value="Genomic_DNA"/>
</dbReference>
<name>K3Y462_SETIT</name>
<keyword evidence="2" id="KW-1185">Reference proteome</keyword>